<evidence type="ECO:0000313" key="3">
    <source>
        <dbReference type="Proteomes" id="UP001320420"/>
    </source>
</evidence>
<evidence type="ECO:0000259" key="1">
    <source>
        <dbReference type="Pfam" id="PF00561"/>
    </source>
</evidence>
<dbReference type="PRINTS" id="PR00111">
    <property type="entry name" value="ABHYDROLASE"/>
</dbReference>
<dbReference type="InterPro" id="IPR029058">
    <property type="entry name" value="AB_hydrolase_fold"/>
</dbReference>
<dbReference type="Pfam" id="PF00561">
    <property type="entry name" value="Abhydrolase_1"/>
    <property type="match status" value="1"/>
</dbReference>
<dbReference type="PANTHER" id="PTHR43194">
    <property type="entry name" value="HYDROLASE ALPHA/BETA FOLD FAMILY"/>
    <property type="match status" value="1"/>
</dbReference>
<dbReference type="EMBL" id="JAKJXP020000060">
    <property type="protein sequence ID" value="KAK7750673.1"/>
    <property type="molecule type" value="Genomic_DNA"/>
</dbReference>
<accession>A0AAN9UNA0</accession>
<dbReference type="InterPro" id="IPR000073">
    <property type="entry name" value="AB_hydrolase_1"/>
</dbReference>
<dbReference type="PANTHER" id="PTHR43194:SF2">
    <property type="entry name" value="PEROXISOMAL MEMBRANE PROTEIN LPX1"/>
    <property type="match status" value="1"/>
</dbReference>
<protein>
    <recommendedName>
        <fullName evidence="1">AB hydrolase-1 domain-containing protein</fullName>
    </recommendedName>
</protein>
<keyword evidence="3" id="KW-1185">Reference proteome</keyword>
<gene>
    <name evidence="2" type="ORF">SLS62_007373</name>
</gene>
<dbReference type="SUPFAM" id="SSF53474">
    <property type="entry name" value="alpha/beta-Hydrolases"/>
    <property type="match status" value="1"/>
</dbReference>
<proteinExistence type="predicted"/>
<reference evidence="2 3" key="1">
    <citation type="submission" date="2024-02" db="EMBL/GenBank/DDBJ databases">
        <title>De novo assembly and annotation of 12 fungi associated with fruit tree decline syndrome in Ontario, Canada.</title>
        <authorList>
            <person name="Sulman M."/>
            <person name="Ellouze W."/>
            <person name="Ilyukhin E."/>
        </authorList>
    </citation>
    <scope>NUCLEOTIDE SEQUENCE [LARGE SCALE GENOMIC DNA]</scope>
    <source>
        <strain evidence="2 3">M11/M66-122</strain>
    </source>
</reference>
<sequence>MSTKVASFTLPFGRVIQYGITEPSSASSSIAEGSTIILSNSLCSTFASWDHVVPVLASKGFRVLRYNQPGHGGSGVAEDLSSTTFDSLADDVRQLLAHLGISKLFAWIGVSMGAATSIVFAARYPGIVARLIPCDTISCSPANAGTADVFAPRVASAREAGNMDAIVEGSLGRWFGGAWMGDHPAETARMRQLMRETSIAGFETCCAALSSKSFDLRPLLEDAGKGVERALLLVGEKDANLPETMEELRQGIERGAKNSNPSASVELKVIKGAGHVCYVDGFDQFCKVITEYLAE</sequence>
<dbReference type="Gene3D" id="3.40.50.1820">
    <property type="entry name" value="alpha/beta hydrolase"/>
    <property type="match status" value="1"/>
</dbReference>
<organism evidence="2 3">
    <name type="scientific">Diatrype stigma</name>
    <dbReference type="NCBI Taxonomy" id="117547"/>
    <lineage>
        <taxon>Eukaryota</taxon>
        <taxon>Fungi</taxon>
        <taxon>Dikarya</taxon>
        <taxon>Ascomycota</taxon>
        <taxon>Pezizomycotina</taxon>
        <taxon>Sordariomycetes</taxon>
        <taxon>Xylariomycetidae</taxon>
        <taxon>Xylariales</taxon>
        <taxon>Diatrypaceae</taxon>
        <taxon>Diatrype</taxon>
    </lineage>
</organism>
<comment type="caution">
    <text evidence="2">The sequence shown here is derived from an EMBL/GenBank/DDBJ whole genome shotgun (WGS) entry which is preliminary data.</text>
</comment>
<dbReference type="InterPro" id="IPR050228">
    <property type="entry name" value="Carboxylesterase_BioH"/>
</dbReference>
<evidence type="ECO:0000313" key="2">
    <source>
        <dbReference type="EMBL" id="KAK7750673.1"/>
    </source>
</evidence>
<dbReference type="AlphaFoldDB" id="A0AAN9UNA0"/>
<name>A0AAN9UNA0_9PEZI</name>
<feature type="domain" description="AB hydrolase-1" evidence="1">
    <location>
        <begin position="36"/>
        <end position="142"/>
    </location>
</feature>
<dbReference type="Proteomes" id="UP001320420">
    <property type="component" value="Unassembled WGS sequence"/>
</dbReference>